<dbReference type="InterPro" id="IPR010982">
    <property type="entry name" value="Lambda_DNA-bd_dom_sf"/>
</dbReference>
<dbReference type="Gene3D" id="1.10.260.40">
    <property type="entry name" value="lambda repressor-like DNA-binding domains"/>
    <property type="match status" value="1"/>
</dbReference>
<dbReference type="AlphaFoldDB" id="A0A6L9XUH8"/>
<gene>
    <name evidence="1" type="ORF">G3T36_02520</name>
</gene>
<comment type="caution">
    <text evidence="1">The sequence shown here is derived from an EMBL/GenBank/DDBJ whole genome shotgun (WGS) entry which is preliminary data.</text>
</comment>
<dbReference type="EMBL" id="JAAGWY010000001">
    <property type="protein sequence ID" value="NEN04734.1"/>
    <property type="molecule type" value="Genomic_DNA"/>
</dbReference>
<dbReference type="GO" id="GO:0003677">
    <property type="term" value="F:DNA binding"/>
    <property type="evidence" value="ECO:0007669"/>
    <property type="project" value="InterPro"/>
</dbReference>
<reference evidence="1 2" key="1">
    <citation type="journal article" date="2014" name="J. Microbiol.">
        <title>Diaminobutyricibacter tongyongensis gen. nov., sp. nov. and Homoserinibacter gongjuensis gen. nov., sp. nov. belong to the family Microbacteriaceae.</title>
        <authorList>
            <person name="Kim S.J."/>
            <person name="Ahn J.H."/>
            <person name="Weon H.Y."/>
            <person name="Hamada M."/>
            <person name="Suzuki K."/>
            <person name="Kwon S.W."/>
        </authorList>
    </citation>
    <scope>NUCLEOTIDE SEQUENCE [LARGE SCALE GENOMIC DNA]</scope>
    <source>
        <strain evidence="1 2">NBRC 108724</strain>
    </source>
</reference>
<name>A0A6L9XUH8_9MICO</name>
<dbReference type="RefSeq" id="WP_163287834.1">
    <property type="nucleotide sequence ID" value="NZ_JAAGWY010000001.1"/>
</dbReference>
<protein>
    <submittedName>
        <fullName evidence="1">Uncharacterized protein</fullName>
    </submittedName>
</protein>
<dbReference type="SUPFAM" id="SSF47413">
    <property type="entry name" value="lambda repressor-like DNA-binding domains"/>
    <property type="match status" value="1"/>
</dbReference>
<dbReference type="Proteomes" id="UP000474967">
    <property type="component" value="Unassembled WGS sequence"/>
</dbReference>
<evidence type="ECO:0000313" key="2">
    <source>
        <dbReference type="Proteomes" id="UP000474967"/>
    </source>
</evidence>
<proteinExistence type="predicted"/>
<evidence type="ECO:0000313" key="1">
    <source>
        <dbReference type="EMBL" id="NEN04734.1"/>
    </source>
</evidence>
<accession>A0A6L9XUH8</accession>
<keyword evidence="2" id="KW-1185">Reference proteome</keyword>
<sequence>MAEQQHVSRIDHDLVAILKGAYRPAATRSDLAERTGIKIVRVQRLMAGKSGFTIEQLYAIFNAIRWKRLTA</sequence>
<organism evidence="1 2">
    <name type="scientific">Leifsonia tongyongensis</name>
    <dbReference type="NCBI Taxonomy" id="1268043"/>
    <lineage>
        <taxon>Bacteria</taxon>
        <taxon>Bacillati</taxon>
        <taxon>Actinomycetota</taxon>
        <taxon>Actinomycetes</taxon>
        <taxon>Micrococcales</taxon>
        <taxon>Microbacteriaceae</taxon>
        <taxon>Leifsonia</taxon>
    </lineage>
</organism>